<protein>
    <recommendedName>
        <fullName evidence="5">FAD-binding PCMH-type domain-containing protein</fullName>
    </recommendedName>
</protein>
<name>A0AAJ0CIE9_9HYPO</name>
<evidence type="ECO:0000313" key="6">
    <source>
        <dbReference type="EMBL" id="KAK2591306.1"/>
    </source>
</evidence>
<comment type="similarity">
    <text evidence="1">Belongs to the oxygen-dependent FAD-linked oxidoreductase family.</text>
</comment>
<accession>A0AAJ0CIE9</accession>
<dbReference type="PANTHER" id="PTHR42973:SF13">
    <property type="entry name" value="FAD-BINDING PCMH-TYPE DOMAIN-CONTAINING PROTEIN"/>
    <property type="match status" value="1"/>
</dbReference>
<gene>
    <name evidence="6" type="ORF">QQS21_011024</name>
</gene>
<proteinExistence type="inferred from homology"/>
<keyword evidence="4" id="KW-0560">Oxidoreductase</keyword>
<evidence type="ECO:0000256" key="3">
    <source>
        <dbReference type="ARBA" id="ARBA00022827"/>
    </source>
</evidence>
<dbReference type="GO" id="GO:0071949">
    <property type="term" value="F:FAD binding"/>
    <property type="evidence" value="ECO:0007669"/>
    <property type="project" value="InterPro"/>
</dbReference>
<dbReference type="Proteomes" id="UP001251528">
    <property type="component" value="Unassembled WGS sequence"/>
</dbReference>
<comment type="caution">
    <text evidence="6">The sequence shown here is derived from an EMBL/GenBank/DDBJ whole genome shotgun (WGS) entry which is preliminary data.</text>
</comment>
<dbReference type="Gene3D" id="3.30.465.10">
    <property type="match status" value="1"/>
</dbReference>
<dbReference type="InterPro" id="IPR006094">
    <property type="entry name" value="Oxid_FAD_bind_N"/>
</dbReference>
<dbReference type="PROSITE" id="PS51387">
    <property type="entry name" value="FAD_PCMH"/>
    <property type="match status" value="1"/>
</dbReference>
<organism evidence="6 7">
    <name type="scientific">Conoideocrella luteorostrata</name>
    <dbReference type="NCBI Taxonomy" id="1105319"/>
    <lineage>
        <taxon>Eukaryota</taxon>
        <taxon>Fungi</taxon>
        <taxon>Dikarya</taxon>
        <taxon>Ascomycota</taxon>
        <taxon>Pezizomycotina</taxon>
        <taxon>Sordariomycetes</taxon>
        <taxon>Hypocreomycetidae</taxon>
        <taxon>Hypocreales</taxon>
        <taxon>Clavicipitaceae</taxon>
        <taxon>Conoideocrella</taxon>
    </lineage>
</organism>
<dbReference type="EMBL" id="JASWJB010000347">
    <property type="protein sequence ID" value="KAK2591306.1"/>
    <property type="molecule type" value="Genomic_DNA"/>
</dbReference>
<keyword evidence="2" id="KW-0285">Flavoprotein</keyword>
<dbReference type="InterPro" id="IPR016169">
    <property type="entry name" value="FAD-bd_PCMH_sub2"/>
</dbReference>
<reference evidence="6" key="1">
    <citation type="submission" date="2023-06" db="EMBL/GenBank/DDBJ databases">
        <title>Conoideocrella luteorostrata (Hypocreales: Clavicipitaceae), a potential biocontrol fungus for elongate hemlock scale in United States Christmas tree production areas.</title>
        <authorList>
            <person name="Barrett H."/>
            <person name="Lovett B."/>
            <person name="Macias A.M."/>
            <person name="Stajich J.E."/>
            <person name="Kasson M.T."/>
        </authorList>
    </citation>
    <scope>NUCLEOTIDE SEQUENCE</scope>
    <source>
        <strain evidence="6">ARSEF 14590</strain>
    </source>
</reference>
<evidence type="ECO:0000256" key="4">
    <source>
        <dbReference type="ARBA" id="ARBA00023002"/>
    </source>
</evidence>
<keyword evidence="7" id="KW-1185">Reference proteome</keyword>
<dbReference type="InterPro" id="IPR016166">
    <property type="entry name" value="FAD-bd_PCMH"/>
</dbReference>
<dbReference type="SUPFAM" id="SSF56176">
    <property type="entry name" value="FAD-binding/transporter-associated domain-like"/>
    <property type="match status" value="1"/>
</dbReference>
<evidence type="ECO:0000256" key="1">
    <source>
        <dbReference type="ARBA" id="ARBA00005466"/>
    </source>
</evidence>
<evidence type="ECO:0000256" key="2">
    <source>
        <dbReference type="ARBA" id="ARBA00022630"/>
    </source>
</evidence>
<dbReference type="GO" id="GO:0016491">
    <property type="term" value="F:oxidoreductase activity"/>
    <property type="evidence" value="ECO:0007669"/>
    <property type="project" value="UniProtKB-KW"/>
</dbReference>
<feature type="domain" description="FAD-binding PCMH-type" evidence="5">
    <location>
        <begin position="66"/>
        <end position="240"/>
    </location>
</feature>
<dbReference type="InterPro" id="IPR050416">
    <property type="entry name" value="FAD-linked_Oxidoreductase"/>
</dbReference>
<dbReference type="PANTHER" id="PTHR42973">
    <property type="entry name" value="BINDING OXIDOREDUCTASE, PUTATIVE (AFU_ORTHOLOGUE AFUA_1G17690)-RELATED"/>
    <property type="match status" value="1"/>
</dbReference>
<evidence type="ECO:0000259" key="5">
    <source>
        <dbReference type="PROSITE" id="PS51387"/>
    </source>
</evidence>
<evidence type="ECO:0000313" key="7">
    <source>
        <dbReference type="Proteomes" id="UP001251528"/>
    </source>
</evidence>
<keyword evidence="3" id="KW-0274">FAD</keyword>
<dbReference type="Pfam" id="PF01565">
    <property type="entry name" value="FAD_binding_4"/>
    <property type="match status" value="1"/>
</dbReference>
<dbReference type="InterPro" id="IPR036318">
    <property type="entry name" value="FAD-bd_PCMH-like_sf"/>
</dbReference>
<dbReference type="AlphaFoldDB" id="A0AAJ0CIE9"/>
<sequence>MKYSLGYLFFPSYAWASAIGGLGQETASSVGRQEASCEQACNTIKSRFPGTTYGGDNDPNFTIWDQKQLETRYVCRVQPASADEVSSVLQILVNNWCRFAVKCGGHSRFPDDSVSVGGVTIDLGLINFTTVSKDRTTARVGGGSLARQVFAALDPYGLAYVGGRVGQVGIGGFTLGGGTSALSGRYGWALDHVLEYEVVLPNATIVTASECSHPDLYWALRGGGNNFGIVTSFNISVFPQSPVYTGSRIFGQHHTGQVLVEAEKIFAIQDSQDKNVGLELRYTYNAQNGWTISTTQRYAESILYPSVFDDLNKIPALGNLSGNINSLANSTSIKGPQGTTR</sequence>